<dbReference type="PANTHER" id="PTHR43665:SF1">
    <property type="entry name" value="ISOPENTENYL-DIPHOSPHATE DELTA-ISOMERASE"/>
    <property type="match status" value="1"/>
</dbReference>
<keyword evidence="8 11" id="KW-0414">Isoprene biosynthesis</keyword>
<dbReference type="PANTHER" id="PTHR43665">
    <property type="entry name" value="ISOPENTENYL-DIPHOSPHATE DELTA-ISOMERASE"/>
    <property type="match status" value="1"/>
</dbReference>
<evidence type="ECO:0000256" key="7">
    <source>
        <dbReference type="ARBA" id="ARBA00022857"/>
    </source>
</evidence>
<keyword evidence="2 11" id="KW-0963">Cytoplasm</keyword>
<evidence type="ECO:0000256" key="1">
    <source>
        <dbReference type="ARBA" id="ARBA00001917"/>
    </source>
</evidence>
<keyword evidence="6 11" id="KW-0460">Magnesium</keyword>
<dbReference type="RefSeq" id="WP_168675712.1">
    <property type="nucleotide sequence ID" value="NZ_BPKV01000002.1"/>
</dbReference>
<evidence type="ECO:0000256" key="5">
    <source>
        <dbReference type="ARBA" id="ARBA00022723"/>
    </source>
</evidence>
<feature type="binding site" evidence="11">
    <location>
        <begin position="287"/>
        <end position="288"/>
    </location>
    <ligand>
        <name>FMN</name>
        <dbReference type="ChEBI" id="CHEBI:58210"/>
    </ligand>
</feature>
<comment type="caution">
    <text evidence="11">Lacks conserved residue(s) required for the propagation of feature annotation.</text>
</comment>
<keyword evidence="9 11" id="KW-0413">Isomerase</keyword>
<keyword evidence="3 11" id="KW-0285">Flavoprotein</keyword>
<dbReference type="GO" id="GO:0016491">
    <property type="term" value="F:oxidoreductase activity"/>
    <property type="evidence" value="ECO:0007669"/>
    <property type="project" value="InterPro"/>
</dbReference>
<dbReference type="InterPro" id="IPR011179">
    <property type="entry name" value="IPdP_isomerase"/>
</dbReference>
<dbReference type="AlphaFoldDB" id="A0A846Z7L4"/>
<feature type="binding site" evidence="11">
    <location>
        <position position="159"/>
    </location>
    <ligand>
        <name>substrate</name>
    </ligand>
</feature>
<feature type="binding site" evidence="11">
    <location>
        <begin position="70"/>
        <end position="72"/>
    </location>
    <ligand>
        <name>FMN</name>
        <dbReference type="ChEBI" id="CHEBI:58210"/>
    </ligand>
</feature>
<feature type="binding site" evidence="11">
    <location>
        <position position="190"/>
    </location>
    <ligand>
        <name>FMN</name>
        <dbReference type="ChEBI" id="CHEBI:58210"/>
    </ligand>
</feature>
<comment type="subcellular location">
    <subcellularLocation>
        <location evidence="11">Cytoplasm</location>
    </subcellularLocation>
</comment>
<evidence type="ECO:0000313" key="14">
    <source>
        <dbReference type="Proteomes" id="UP000590460"/>
    </source>
</evidence>
<comment type="cofactor">
    <cofactor evidence="1 11">
        <name>FMN</name>
        <dbReference type="ChEBI" id="CHEBI:58210"/>
    </cofactor>
</comment>
<organism evidence="13 14">
    <name type="scientific">Leuconostoc holzapfelii</name>
    <dbReference type="NCBI Taxonomy" id="434464"/>
    <lineage>
        <taxon>Bacteria</taxon>
        <taxon>Bacillati</taxon>
        <taxon>Bacillota</taxon>
        <taxon>Bacilli</taxon>
        <taxon>Lactobacillales</taxon>
        <taxon>Lactobacillaceae</taxon>
        <taxon>Leuconostoc</taxon>
    </lineage>
</organism>
<evidence type="ECO:0000256" key="10">
    <source>
        <dbReference type="ARBA" id="ARBA00025810"/>
    </source>
</evidence>
<evidence type="ECO:0000256" key="6">
    <source>
        <dbReference type="ARBA" id="ARBA00022842"/>
    </source>
</evidence>
<dbReference type="GO" id="GO:0004452">
    <property type="term" value="F:isopentenyl-diphosphate delta-isomerase activity"/>
    <property type="evidence" value="ECO:0007669"/>
    <property type="project" value="UniProtKB-UniRule"/>
</dbReference>
<dbReference type="InterPro" id="IPR000262">
    <property type="entry name" value="FMN-dep_DH"/>
</dbReference>
<sequence>MSESAQAHRKDEHLSLGVNLWRQQQNIQVGATFDDIRWLPETFPEMAVADVNTQVTLFGHNFDWPFYIEAMTGGSTLTGRVNGQLAAVAQQTGLAMAVGSQSIALKEPDAAKTFQIARQNHPDGFLIANLGADHPIENVRQAIDMIDANAIELHVNVAQELVMSEGDRAFYWLDNLATVIAKSPVPVIIKEVGFGMSQSAFKTIQALAPSAINVGGANGTNFAMIERRRNRPAETFNLDNYGLSTVESLLAAQSADNNLPLIATGGIASANDVVTSLMLGATLTSSAGYLLNTLMRDGEAGLITEIQSWQRDLPRLMTLLGAKKTAELSAKPRLYSPMLHNFIQQTKKATR</sequence>
<protein>
    <recommendedName>
        <fullName evidence="11">Isopentenyl-diphosphate delta-isomerase</fullName>
        <shortName evidence="11">IPP isomerase</shortName>
        <ecNumber evidence="11">5.3.3.2</ecNumber>
    </recommendedName>
    <alternativeName>
        <fullName evidence="11">Isopentenyl diphosphate:dimethylallyl diphosphate isomerase</fullName>
    </alternativeName>
    <alternativeName>
        <fullName evidence="11">Isopentenyl pyrophosphate isomerase</fullName>
    </alternativeName>
    <alternativeName>
        <fullName evidence="11">Type 2 isopentenyl diphosphate isomerase</fullName>
        <shortName evidence="11">IDI-2</shortName>
    </alternativeName>
</protein>
<evidence type="ECO:0000256" key="2">
    <source>
        <dbReference type="ARBA" id="ARBA00022490"/>
    </source>
</evidence>
<dbReference type="Proteomes" id="UP000590460">
    <property type="component" value="Unassembled WGS sequence"/>
</dbReference>
<feature type="domain" description="FMN-dependent dehydrogenase" evidence="12">
    <location>
        <begin position="158"/>
        <end position="330"/>
    </location>
</feature>
<accession>A0A846Z7L4</accession>
<dbReference type="NCBIfam" id="TIGR02151">
    <property type="entry name" value="IPP_isom_2"/>
    <property type="match status" value="1"/>
</dbReference>
<dbReference type="GO" id="GO:0070402">
    <property type="term" value="F:NADPH binding"/>
    <property type="evidence" value="ECO:0007669"/>
    <property type="project" value="UniProtKB-UniRule"/>
</dbReference>
<evidence type="ECO:0000259" key="12">
    <source>
        <dbReference type="Pfam" id="PF01070"/>
    </source>
</evidence>
<comment type="cofactor">
    <cofactor evidence="11">
        <name>NADPH</name>
        <dbReference type="ChEBI" id="CHEBI:57783"/>
    </cofactor>
</comment>
<comment type="cofactor">
    <cofactor evidence="11">
        <name>Mg(2+)</name>
        <dbReference type="ChEBI" id="CHEBI:18420"/>
    </cofactor>
</comment>
<dbReference type="Gene3D" id="3.20.20.70">
    <property type="entry name" value="Aldolase class I"/>
    <property type="match status" value="1"/>
</dbReference>
<keyword evidence="7 11" id="KW-0521">NADP</keyword>
<dbReference type="GO" id="GO:0000287">
    <property type="term" value="F:magnesium ion binding"/>
    <property type="evidence" value="ECO:0007669"/>
    <property type="project" value="UniProtKB-UniRule"/>
</dbReference>
<dbReference type="SUPFAM" id="SSF51395">
    <property type="entry name" value="FMN-linked oxidoreductases"/>
    <property type="match status" value="1"/>
</dbReference>
<comment type="subunit">
    <text evidence="10 11">Homooctamer. Dimer of tetramers.</text>
</comment>
<comment type="catalytic activity">
    <reaction evidence="11">
        <text>isopentenyl diphosphate = dimethylallyl diphosphate</text>
        <dbReference type="Rhea" id="RHEA:23284"/>
        <dbReference type="ChEBI" id="CHEBI:57623"/>
        <dbReference type="ChEBI" id="CHEBI:128769"/>
        <dbReference type="EC" id="5.3.3.2"/>
    </reaction>
</comment>
<evidence type="ECO:0000256" key="11">
    <source>
        <dbReference type="HAMAP-Rule" id="MF_00354"/>
    </source>
</evidence>
<dbReference type="InterPro" id="IPR013785">
    <property type="entry name" value="Aldolase_TIM"/>
</dbReference>
<feature type="binding site" evidence="11">
    <location>
        <position position="160"/>
    </location>
    <ligand>
        <name>Mg(2+)</name>
        <dbReference type="ChEBI" id="CHEBI:18420"/>
    </ligand>
</feature>
<feature type="binding site" evidence="11">
    <location>
        <position position="100"/>
    </location>
    <ligand>
        <name>FMN</name>
        <dbReference type="ChEBI" id="CHEBI:58210"/>
    </ligand>
</feature>
<dbReference type="EC" id="5.3.3.2" evidence="11"/>
<dbReference type="Pfam" id="PF01070">
    <property type="entry name" value="FMN_dh"/>
    <property type="match status" value="1"/>
</dbReference>
<dbReference type="GO" id="GO:0010181">
    <property type="term" value="F:FMN binding"/>
    <property type="evidence" value="ECO:0007669"/>
    <property type="project" value="UniProtKB-UniRule"/>
</dbReference>
<proteinExistence type="inferred from homology"/>
<dbReference type="GO" id="GO:0008299">
    <property type="term" value="P:isoprenoid biosynthetic process"/>
    <property type="evidence" value="ECO:0007669"/>
    <property type="project" value="UniProtKB-UniRule"/>
</dbReference>
<evidence type="ECO:0000256" key="9">
    <source>
        <dbReference type="ARBA" id="ARBA00023235"/>
    </source>
</evidence>
<evidence type="ECO:0000313" key="13">
    <source>
        <dbReference type="EMBL" id="NKZ17677.1"/>
    </source>
</evidence>
<evidence type="ECO:0000256" key="3">
    <source>
        <dbReference type="ARBA" id="ARBA00022630"/>
    </source>
</evidence>
<evidence type="ECO:0000256" key="4">
    <source>
        <dbReference type="ARBA" id="ARBA00022643"/>
    </source>
</evidence>
<keyword evidence="4 11" id="KW-0288">FMN</keyword>
<evidence type="ECO:0000256" key="8">
    <source>
        <dbReference type="ARBA" id="ARBA00023229"/>
    </source>
</evidence>
<dbReference type="GO" id="GO:0005737">
    <property type="term" value="C:cytoplasm"/>
    <property type="evidence" value="ECO:0007669"/>
    <property type="project" value="UniProtKB-SubCell"/>
</dbReference>
<gene>
    <name evidence="11" type="primary">fni</name>
    <name evidence="13" type="ORF">HF966_00500</name>
</gene>
<dbReference type="CDD" id="cd02811">
    <property type="entry name" value="IDI-2_FMN"/>
    <property type="match status" value="1"/>
</dbReference>
<feature type="binding site" evidence="11">
    <location>
        <begin position="9"/>
        <end position="10"/>
    </location>
    <ligand>
        <name>substrate</name>
    </ligand>
</feature>
<comment type="caution">
    <text evidence="13">The sequence shown here is derived from an EMBL/GenBank/DDBJ whole genome shotgun (WGS) entry which is preliminary data.</text>
</comment>
<keyword evidence="5 11" id="KW-0479">Metal-binding</keyword>
<feature type="binding site" evidence="11">
    <location>
        <position position="129"/>
    </location>
    <ligand>
        <name>FMN</name>
        <dbReference type="ChEBI" id="CHEBI:58210"/>
    </ligand>
</feature>
<dbReference type="EMBL" id="JAAXPO010000001">
    <property type="protein sequence ID" value="NKZ17677.1"/>
    <property type="molecule type" value="Genomic_DNA"/>
</dbReference>
<comment type="function">
    <text evidence="11">Involved in the biosynthesis of isoprenoids. Catalyzes the 1,3-allylic rearrangement of the homoallylic substrate isopentenyl (IPP) to its allylic isomer, dimethylallyl diphosphate (DMAPP).</text>
</comment>
<feature type="binding site" evidence="11">
    <location>
        <position position="220"/>
    </location>
    <ligand>
        <name>FMN</name>
        <dbReference type="ChEBI" id="CHEBI:58210"/>
    </ligand>
</feature>
<name>A0A846Z7L4_9LACO</name>
<reference evidence="13 14" key="1">
    <citation type="submission" date="2020-04" db="EMBL/GenBank/DDBJ databases">
        <title>MicrobeNet Type strains.</title>
        <authorList>
            <person name="Nicholson A.C."/>
        </authorList>
    </citation>
    <scope>NUCLEOTIDE SEQUENCE [LARGE SCALE GENOMIC DNA]</scope>
    <source>
        <strain evidence="13 14">CCUG 54536</strain>
    </source>
</reference>
<dbReference type="HAMAP" id="MF_00354">
    <property type="entry name" value="Idi_2"/>
    <property type="match status" value="1"/>
</dbReference>
<dbReference type="PIRSF" id="PIRSF003314">
    <property type="entry name" value="IPP_isomerase"/>
    <property type="match status" value="1"/>
</dbReference>
<comment type="similarity">
    <text evidence="11">Belongs to the IPP isomerase type 2 family.</text>
</comment>